<sequence length="33" mass="3735">AYLSEAELFLVKRLRPTDGAEFQDDHVDGNVKT</sequence>
<feature type="non-terminal residue" evidence="1">
    <location>
        <position position="1"/>
    </location>
</feature>
<keyword evidence="2" id="KW-1185">Reference proteome</keyword>
<dbReference type="Proteomes" id="UP000708208">
    <property type="component" value="Unassembled WGS sequence"/>
</dbReference>
<name>A0A8J2LVQ4_9HEXA</name>
<accession>A0A8J2LVQ4</accession>
<evidence type="ECO:0000313" key="2">
    <source>
        <dbReference type="Proteomes" id="UP000708208"/>
    </source>
</evidence>
<dbReference type="EMBL" id="CAJVCH010549837">
    <property type="protein sequence ID" value="CAG7829026.1"/>
    <property type="molecule type" value="Genomic_DNA"/>
</dbReference>
<organism evidence="1 2">
    <name type="scientific">Allacma fusca</name>
    <dbReference type="NCBI Taxonomy" id="39272"/>
    <lineage>
        <taxon>Eukaryota</taxon>
        <taxon>Metazoa</taxon>
        <taxon>Ecdysozoa</taxon>
        <taxon>Arthropoda</taxon>
        <taxon>Hexapoda</taxon>
        <taxon>Collembola</taxon>
        <taxon>Symphypleona</taxon>
        <taxon>Sminthuridae</taxon>
        <taxon>Allacma</taxon>
    </lineage>
</organism>
<reference evidence="1" key="1">
    <citation type="submission" date="2021-06" db="EMBL/GenBank/DDBJ databases">
        <authorList>
            <person name="Hodson N. C."/>
            <person name="Mongue J. A."/>
            <person name="Jaron S. K."/>
        </authorList>
    </citation>
    <scope>NUCLEOTIDE SEQUENCE</scope>
</reference>
<proteinExistence type="predicted"/>
<evidence type="ECO:0000313" key="1">
    <source>
        <dbReference type="EMBL" id="CAG7829026.1"/>
    </source>
</evidence>
<dbReference type="AlphaFoldDB" id="A0A8J2LVQ4"/>
<protein>
    <submittedName>
        <fullName evidence="1">Uncharacterized protein</fullName>
    </submittedName>
</protein>
<comment type="caution">
    <text evidence="1">The sequence shown here is derived from an EMBL/GenBank/DDBJ whole genome shotgun (WGS) entry which is preliminary data.</text>
</comment>
<gene>
    <name evidence="1" type="ORF">AFUS01_LOCUS38912</name>
</gene>